<comment type="similarity">
    <text evidence="1 6 7">Belongs to the triosephosphate isomerase family.</text>
</comment>
<comment type="pathway">
    <text evidence="6 7">Carbohydrate biosynthesis; gluconeogenesis.</text>
</comment>
<evidence type="ECO:0000256" key="1">
    <source>
        <dbReference type="ARBA" id="ARBA00007422"/>
    </source>
</evidence>
<comment type="catalytic activity">
    <reaction evidence="6 7">
        <text>D-glyceraldehyde 3-phosphate = dihydroxyacetone phosphate</text>
        <dbReference type="Rhea" id="RHEA:18585"/>
        <dbReference type="ChEBI" id="CHEBI:57642"/>
        <dbReference type="ChEBI" id="CHEBI:59776"/>
        <dbReference type="EC" id="5.3.1.1"/>
    </reaction>
</comment>
<gene>
    <name evidence="6" type="primary">tpiA</name>
    <name evidence="8" type="ORF">COT78_00855</name>
</gene>
<dbReference type="InterPro" id="IPR022896">
    <property type="entry name" value="TrioseP_Isoase_bac/euk"/>
</dbReference>
<feature type="binding site" evidence="6">
    <location>
        <begin position="223"/>
        <end position="224"/>
    </location>
    <ligand>
        <name>substrate</name>
    </ligand>
</feature>
<evidence type="ECO:0000313" key="9">
    <source>
        <dbReference type="Proteomes" id="UP000231382"/>
    </source>
</evidence>
<protein>
    <recommendedName>
        <fullName evidence="6 7">Triosephosphate isomerase</fullName>
        <shortName evidence="6">TIM</shortName>
        <shortName evidence="6">TPI</shortName>
        <ecNumber evidence="6 7">5.3.1.1</ecNumber>
    </recommendedName>
    <alternativeName>
        <fullName evidence="6">Triose-phosphate isomerase</fullName>
    </alternativeName>
</protein>
<dbReference type="EMBL" id="PEZW01000007">
    <property type="protein sequence ID" value="PIS07939.1"/>
    <property type="molecule type" value="Genomic_DNA"/>
</dbReference>
<comment type="subcellular location">
    <subcellularLocation>
        <location evidence="6 7">Cytoplasm</location>
    </subcellularLocation>
</comment>
<proteinExistence type="inferred from homology"/>
<evidence type="ECO:0000256" key="5">
    <source>
        <dbReference type="ARBA" id="ARBA00023235"/>
    </source>
</evidence>
<organism evidence="8 9">
    <name type="scientific">Candidatus Berkelbacteria bacterium CG10_big_fil_rev_8_21_14_0_10_43_13</name>
    <dbReference type="NCBI Taxonomy" id="1974514"/>
    <lineage>
        <taxon>Bacteria</taxon>
        <taxon>Candidatus Berkelbacteria</taxon>
    </lineage>
</organism>
<feature type="active site" description="Proton acceptor" evidence="6">
    <location>
        <position position="164"/>
    </location>
</feature>
<dbReference type="PROSITE" id="PS00171">
    <property type="entry name" value="TIM_1"/>
    <property type="match status" value="1"/>
</dbReference>
<dbReference type="PROSITE" id="PS51440">
    <property type="entry name" value="TIM_2"/>
    <property type="match status" value="1"/>
</dbReference>
<dbReference type="InterPro" id="IPR000652">
    <property type="entry name" value="Triosephosphate_isomerase"/>
</dbReference>
<evidence type="ECO:0000256" key="6">
    <source>
        <dbReference type="HAMAP-Rule" id="MF_00147"/>
    </source>
</evidence>
<name>A0A2H0W782_9BACT</name>
<comment type="pathway">
    <text evidence="6 7">Carbohydrate degradation; glycolysis; D-glyceraldehyde 3-phosphate from glycerone phosphate: step 1/1.</text>
</comment>
<dbReference type="Gene3D" id="3.20.20.70">
    <property type="entry name" value="Aldolase class I"/>
    <property type="match status" value="1"/>
</dbReference>
<evidence type="ECO:0000256" key="4">
    <source>
        <dbReference type="ARBA" id="ARBA00023152"/>
    </source>
</evidence>
<dbReference type="GO" id="GO:0005829">
    <property type="term" value="C:cytosol"/>
    <property type="evidence" value="ECO:0007669"/>
    <property type="project" value="TreeGrafter"/>
</dbReference>
<comment type="subunit">
    <text evidence="6 7">Homodimer.</text>
</comment>
<evidence type="ECO:0000256" key="7">
    <source>
        <dbReference type="RuleBase" id="RU363013"/>
    </source>
</evidence>
<dbReference type="UniPathway" id="UPA00138"/>
<dbReference type="AlphaFoldDB" id="A0A2H0W782"/>
<sequence length="253" mass="27725">MKRSIIVGNWKMYATSIADAHILTTSIRNHVADIKDVEIILAPPTIWLSEIAQILKQSRKTRLAAQNMFYEPDGAYTGEISPLMIKEVADYVILGHSERREYFSETDLEVNEKVVAAIKAGITPIICVGEKTKGSTIGQPLKELQEALAGISKTHHKDILVAYEPIWAIGTGKNADPAYVAKVVTKLREVVSVHTPILYGGSVNSSNIASYADRPEIDGVLVGGASVRAAEFVKICKIWSETKSLQPRAKEVK</sequence>
<dbReference type="InterPro" id="IPR020861">
    <property type="entry name" value="Triosephosphate_isomerase_AS"/>
</dbReference>
<reference evidence="9" key="1">
    <citation type="submission" date="2017-09" db="EMBL/GenBank/DDBJ databases">
        <title>Depth-based differentiation of microbial function through sediment-hosted aquifers and enrichment of novel symbionts in the deep terrestrial subsurface.</title>
        <authorList>
            <person name="Probst A.J."/>
            <person name="Ladd B."/>
            <person name="Jarett J.K."/>
            <person name="Geller-Mcgrath D.E."/>
            <person name="Sieber C.M.K."/>
            <person name="Emerson J.B."/>
            <person name="Anantharaman K."/>
            <person name="Thomas B.C."/>
            <person name="Malmstrom R."/>
            <person name="Stieglmeier M."/>
            <person name="Klingl A."/>
            <person name="Woyke T."/>
            <person name="Ryan C.M."/>
            <person name="Banfield J.F."/>
        </authorList>
    </citation>
    <scope>NUCLEOTIDE SEQUENCE [LARGE SCALE GENOMIC DNA]</scope>
</reference>
<evidence type="ECO:0000256" key="3">
    <source>
        <dbReference type="ARBA" id="ARBA00022490"/>
    </source>
</evidence>
<dbReference type="GO" id="GO:0019563">
    <property type="term" value="P:glycerol catabolic process"/>
    <property type="evidence" value="ECO:0007669"/>
    <property type="project" value="TreeGrafter"/>
</dbReference>
<feature type="active site" description="Electrophile" evidence="6">
    <location>
        <position position="96"/>
    </location>
</feature>
<dbReference type="EC" id="5.3.1.1" evidence="6 7"/>
<evidence type="ECO:0000256" key="2">
    <source>
        <dbReference type="ARBA" id="ARBA00022432"/>
    </source>
</evidence>
<dbReference type="Proteomes" id="UP000231382">
    <property type="component" value="Unassembled WGS sequence"/>
</dbReference>
<dbReference type="UniPathway" id="UPA00109">
    <property type="reaction ID" value="UER00189"/>
</dbReference>
<evidence type="ECO:0000313" key="8">
    <source>
        <dbReference type="EMBL" id="PIS07939.1"/>
    </source>
</evidence>
<dbReference type="GO" id="GO:0004807">
    <property type="term" value="F:triose-phosphate isomerase activity"/>
    <property type="evidence" value="ECO:0007669"/>
    <property type="project" value="UniProtKB-UniRule"/>
</dbReference>
<keyword evidence="2 6" id="KW-0312">Gluconeogenesis</keyword>
<dbReference type="NCBIfam" id="TIGR00419">
    <property type="entry name" value="tim"/>
    <property type="match status" value="1"/>
</dbReference>
<feature type="binding site" evidence="6">
    <location>
        <position position="170"/>
    </location>
    <ligand>
        <name>substrate</name>
    </ligand>
</feature>
<keyword evidence="5 6" id="KW-0413">Isomerase</keyword>
<dbReference type="PANTHER" id="PTHR21139:SF42">
    <property type="entry name" value="TRIOSEPHOSPHATE ISOMERASE"/>
    <property type="match status" value="1"/>
</dbReference>
<dbReference type="HAMAP" id="MF_00147_B">
    <property type="entry name" value="TIM_B"/>
    <property type="match status" value="1"/>
</dbReference>
<dbReference type="SUPFAM" id="SSF51351">
    <property type="entry name" value="Triosephosphate isomerase (TIM)"/>
    <property type="match status" value="1"/>
</dbReference>
<comment type="function">
    <text evidence="6">Involved in the gluconeogenesis. Catalyzes stereospecifically the conversion of dihydroxyacetone phosphate (DHAP) to D-glyceraldehyde-3-phosphate (G3P).</text>
</comment>
<dbReference type="GO" id="GO:0046166">
    <property type="term" value="P:glyceraldehyde-3-phosphate biosynthetic process"/>
    <property type="evidence" value="ECO:0007669"/>
    <property type="project" value="TreeGrafter"/>
</dbReference>
<dbReference type="CDD" id="cd00311">
    <property type="entry name" value="TIM"/>
    <property type="match status" value="1"/>
</dbReference>
<keyword evidence="3 6" id="KW-0963">Cytoplasm</keyword>
<feature type="binding site" evidence="6">
    <location>
        <begin position="9"/>
        <end position="11"/>
    </location>
    <ligand>
        <name>substrate</name>
    </ligand>
</feature>
<dbReference type="InterPro" id="IPR013785">
    <property type="entry name" value="Aldolase_TIM"/>
</dbReference>
<accession>A0A2H0W782</accession>
<dbReference type="GO" id="GO:0006096">
    <property type="term" value="P:glycolytic process"/>
    <property type="evidence" value="ECO:0007669"/>
    <property type="project" value="UniProtKB-UniRule"/>
</dbReference>
<comment type="caution">
    <text evidence="8">The sequence shown here is derived from an EMBL/GenBank/DDBJ whole genome shotgun (WGS) entry which is preliminary data.</text>
</comment>
<keyword evidence="4 6" id="KW-0324">Glycolysis</keyword>
<dbReference type="Pfam" id="PF00121">
    <property type="entry name" value="TIM"/>
    <property type="match status" value="1"/>
</dbReference>
<dbReference type="GO" id="GO:0006094">
    <property type="term" value="P:gluconeogenesis"/>
    <property type="evidence" value="ECO:0007669"/>
    <property type="project" value="UniProtKB-UniRule"/>
</dbReference>
<dbReference type="PANTHER" id="PTHR21139">
    <property type="entry name" value="TRIOSEPHOSPHATE ISOMERASE"/>
    <property type="match status" value="1"/>
</dbReference>
<dbReference type="InterPro" id="IPR035990">
    <property type="entry name" value="TIM_sf"/>
</dbReference>
<feature type="binding site" evidence="6">
    <location>
        <position position="202"/>
    </location>
    <ligand>
        <name>substrate</name>
    </ligand>
</feature>